<evidence type="ECO:0000313" key="1">
    <source>
        <dbReference type="EMBL" id="KAJ4826257.1"/>
    </source>
</evidence>
<dbReference type="EMBL" id="JAKUCV010006715">
    <property type="protein sequence ID" value="KAJ4826257.1"/>
    <property type="molecule type" value="Genomic_DNA"/>
</dbReference>
<keyword evidence="2" id="KW-1185">Reference proteome</keyword>
<protein>
    <submittedName>
        <fullName evidence="1">Uncharacterized protein</fullName>
    </submittedName>
</protein>
<reference evidence="1" key="2">
    <citation type="journal article" date="2023" name="Plants (Basel)">
        <title>Annotation of the Turnera subulata (Passifloraceae) Draft Genome Reveals the S-Locus Evolved after the Divergence of Turneroideae from Passifloroideae in a Stepwise Manner.</title>
        <authorList>
            <person name="Henning P.M."/>
            <person name="Roalson E.H."/>
            <person name="Mir W."/>
            <person name="McCubbin A.G."/>
            <person name="Shore J.S."/>
        </authorList>
    </citation>
    <scope>NUCLEOTIDE SEQUENCE</scope>
    <source>
        <strain evidence="1">F60SS</strain>
    </source>
</reference>
<dbReference type="AlphaFoldDB" id="A0A9Q0F7Q4"/>
<accession>A0A9Q0F7Q4</accession>
<evidence type="ECO:0000313" key="2">
    <source>
        <dbReference type="Proteomes" id="UP001141552"/>
    </source>
</evidence>
<organism evidence="1 2">
    <name type="scientific">Turnera subulata</name>
    <dbReference type="NCBI Taxonomy" id="218843"/>
    <lineage>
        <taxon>Eukaryota</taxon>
        <taxon>Viridiplantae</taxon>
        <taxon>Streptophyta</taxon>
        <taxon>Embryophyta</taxon>
        <taxon>Tracheophyta</taxon>
        <taxon>Spermatophyta</taxon>
        <taxon>Magnoliopsida</taxon>
        <taxon>eudicotyledons</taxon>
        <taxon>Gunneridae</taxon>
        <taxon>Pentapetalae</taxon>
        <taxon>rosids</taxon>
        <taxon>fabids</taxon>
        <taxon>Malpighiales</taxon>
        <taxon>Passifloraceae</taxon>
        <taxon>Turnera</taxon>
    </lineage>
</organism>
<name>A0A9Q0F7Q4_9ROSI</name>
<proteinExistence type="predicted"/>
<reference evidence="1" key="1">
    <citation type="submission" date="2022-02" db="EMBL/GenBank/DDBJ databases">
        <authorList>
            <person name="Henning P.M."/>
            <person name="McCubbin A.G."/>
            <person name="Shore J.S."/>
        </authorList>
    </citation>
    <scope>NUCLEOTIDE SEQUENCE</scope>
    <source>
        <strain evidence="1">F60SS</strain>
        <tissue evidence="1">Leaves</tissue>
    </source>
</reference>
<gene>
    <name evidence="1" type="ORF">Tsubulata_018648</name>
</gene>
<sequence length="367" mass="41683">MDNGSDATVSKVREVSVFEVSDLSLVSRGIPAHELQMLMSNETKNKPYADDVIALGESQHIVVEQDTTKAAEEPITKRVIGVLGEGLLLEKKNGRSVRIQAWGKLKKRQTRRVTRKHSKKKGGNLGQWKRFRKKMRMTRKLVLCKCKKLGTRKMKRGMEVGKSMRKEMRRRETSSAMQVFCGKGGYDSQNFKTRGKWWSLQVANQCVSLREKWGKNASLGVTNECIEARRKWRQSNRCFTTFDPGGFGGIFVAINPKGIRRYKIHSAPHLTRSQFARARKALRENGLIYGVFQVTNRYYTMGPNDIYEVDGKPMYTGKGIGKSYIMLSSYMVIRVVGMGTGSFRTMMAPHATKFGLTKLRGIMSRNC</sequence>
<dbReference type="Proteomes" id="UP001141552">
    <property type="component" value="Unassembled WGS sequence"/>
</dbReference>
<comment type="caution">
    <text evidence="1">The sequence shown here is derived from an EMBL/GenBank/DDBJ whole genome shotgun (WGS) entry which is preliminary data.</text>
</comment>